<name>A0ACD5HDE5_9PROT</name>
<reference evidence="1 2" key="1">
    <citation type="journal article" date="2021" name="ISME J.">
        <title>Genomic evolution of the class Acidithiobacillia: deep-branching Proteobacteria living in extreme acidic conditions.</title>
        <authorList>
            <person name="Moya-Beltran A."/>
            <person name="Beard S."/>
            <person name="Rojas-Villalobos C."/>
            <person name="Issotta F."/>
            <person name="Gallardo Y."/>
            <person name="Ulloa R."/>
            <person name="Giaveno A."/>
            <person name="Degli Esposti M."/>
            <person name="Johnson D.B."/>
            <person name="Quatrini R."/>
        </authorList>
    </citation>
    <scope>NUCLEOTIDE SEQUENCE [LARGE SCALE GENOMIC DNA]</scope>
    <source>
        <strain evidence="1 2">GG1-14</strain>
    </source>
</reference>
<dbReference type="Proteomes" id="UP001195965">
    <property type="component" value="Chromosome"/>
</dbReference>
<protein>
    <submittedName>
        <fullName evidence="1">Site-specific integrase</fullName>
    </submittedName>
</protein>
<dbReference type="EMBL" id="CP127526">
    <property type="protein sequence ID" value="XRI72849.1"/>
    <property type="molecule type" value="Genomic_DNA"/>
</dbReference>
<accession>A0ACD5HDE5</accession>
<organism evidence="1 2">
    <name type="scientific">Acidithiobacillus montserratensis</name>
    <dbReference type="NCBI Taxonomy" id="2729135"/>
    <lineage>
        <taxon>Bacteria</taxon>
        <taxon>Pseudomonadati</taxon>
        <taxon>Pseudomonadota</taxon>
        <taxon>Acidithiobacillia</taxon>
        <taxon>Acidithiobacillales</taxon>
        <taxon>Acidithiobacillaceae</taxon>
        <taxon>Acidithiobacillus</taxon>
    </lineage>
</organism>
<keyword evidence="2" id="KW-1185">Reference proteome</keyword>
<evidence type="ECO:0000313" key="2">
    <source>
        <dbReference type="Proteomes" id="UP001195965"/>
    </source>
</evidence>
<sequence length="338" mass="38518">MASFFERKDADGNRIGWQAKVRKQGFPAQSKTFRTKAEAQAWAKAVETDMERGQWRDRSETEATTLGQLIERYLREITPEKKGAAQEVSHCQAILNHDISKCSVATIYSKDTSKYRDDRLRLVSPSTVNRELNILSHAFTVAAQDWGMVLPSGNPILHTRRPKVQDRRDRRLHGDEELRLLEAAEWAEQQDNSMPIARLIRFALETAMRRGEIAAMRWEHINSSKRVLMVPETKTGEARQVPLSSIAVQVLQSLPRHISGKAWGPLHEASLSRAFARACKRAGIEDLRFHDLRHEATSRLFEKGLNPMQVASITGHKTLQMLKRYTHLRAEDLAKLLG</sequence>
<proteinExistence type="predicted"/>
<gene>
    <name evidence="1" type="ORF">HHS34_010395</name>
</gene>
<evidence type="ECO:0000313" key="1">
    <source>
        <dbReference type="EMBL" id="XRI72849.1"/>
    </source>
</evidence>